<dbReference type="PANTHER" id="PTHR43420:SF47">
    <property type="entry name" value="N-ACETYLTRANSFERASE DOMAIN-CONTAINING PROTEIN"/>
    <property type="match status" value="1"/>
</dbReference>
<evidence type="ECO:0000313" key="5">
    <source>
        <dbReference type="Proteomes" id="UP000199379"/>
    </source>
</evidence>
<dbReference type="SUPFAM" id="SSF55729">
    <property type="entry name" value="Acyl-CoA N-acyltransferases (Nat)"/>
    <property type="match status" value="1"/>
</dbReference>
<keyword evidence="1" id="KW-0808">Transferase</keyword>
<sequence>MTQIRSDPSVALAPPLRPFRQEDADTVARLNDMASGGILLTVWKRLAGTNGDPWEHGRLQQFEQIESGWNIVVLDQGSGVEAVMMGQPHGAEPASLEGVDAEWVPLMELENLVPEAWCLNVIATLPAYRGLGHGARLMAQAQSMARAGGHSRIALVVSDASTPAIRLYERSGLREMARRPMFKGDWEGPGQDWVLMVKSL</sequence>
<dbReference type="EMBL" id="FNYD01000001">
    <property type="protein sequence ID" value="SEI45369.1"/>
    <property type="molecule type" value="Genomic_DNA"/>
</dbReference>
<organism evidence="4 5">
    <name type="scientific">Cribrihabitans marinus</name>
    <dbReference type="NCBI Taxonomy" id="1227549"/>
    <lineage>
        <taxon>Bacteria</taxon>
        <taxon>Pseudomonadati</taxon>
        <taxon>Pseudomonadota</taxon>
        <taxon>Alphaproteobacteria</taxon>
        <taxon>Rhodobacterales</taxon>
        <taxon>Paracoccaceae</taxon>
        <taxon>Cribrihabitans</taxon>
    </lineage>
</organism>
<dbReference type="RefSeq" id="WP_092361709.1">
    <property type="nucleotide sequence ID" value="NZ_BMGV01000001.1"/>
</dbReference>
<dbReference type="PANTHER" id="PTHR43420">
    <property type="entry name" value="ACETYLTRANSFERASE"/>
    <property type="match status" value="1"/>
</dbReference>
<keyword evidence="4" id="KW-0687">Ribonucleoprotein</keyword>
<proteinExistence type="predicted"/>
<dbReference type="InterPro" id="IPR016181">
    <property type="entry name" value="Acyl_CoA_acyltransferase"/>
</dbReference>
<dbReference type="InterPro" id="IPR000182">
    <property type="entry name" value="GNAT_dom"/>
</dbReference>
<dbReference type="Pfam" id="PF00583">
    <property type="entry name" value="Acetyltransf_1"/>
    <property type="match status" value="1"/>
</dbReference>
<gene>
    <name evidence="4" type="ORF">SAMN05444007_101234</name>
</gene>
<accession>A0A1H6QP24</accession>
<evidence type="ECO:0000259" key="3">
    <source>
        <dbReference type="PROSITE" id="PS51186"/>
    </source>
</evidence>
<dbReference type="CDD" id="cd04301">
    <property type="entry name" value="NAT_SF"/>
    <property type="match status" value="1"/>
</dbReference>
<dbReference type="STRING" id="1227549.SAMN05444007_101234"/>
<reference evidence="4 5" key="1">
    <citation type="submission" date="2016-10" db="EMBL/GenBank/DDBJ databases">
        <authorList>
            <person name="de Groot N.N."/>
        </authorList>
    </citation>
    <scope>NUCLEOTIDE SEQUENCE [LARGE SCALE GENOMIC DNA]</scope>
    <source>
        <strain evidence="4 5">DSM 29340</strain>
    </source>
</reference>
<dbReference type="Gene3D" id="3.40.630.30">
    <property type="match status" value="1"/>
</dbReference>
<dbReference type="GO" id="GO:0016747">
    <property type="term" value="F:acyltransferase activity, transferring groups other than amino-acyl groups"/>
    <property type="evidence" value="ECO:0007669"/>
    <property type="project" value="InterPro"/>
</dbReference>
<protein>
    <submittedName>
        <fullName evidence="4">Ribosomal protein S18 acetylase RimI</fullName>
    </submittedName>
</protein>
<evidence type="ECO:0000313" key="4">
    <source>
        <dbReference type="EMBL" id="SEI45369.1"/>
    </source>
</evidence>
<dbReference type="OrthoDB" id="9788924at2"/>
<dbReference type="AlphaFoldDB" id="A0A1H6QP24"/>
<feature type="domain" description="N-acetyltransferase" evidence="3">
    <location>
        <begin position="14"/>
        <end position="200"/>
    </location>
</feature>
<name>A0A1H6QP24_9RHOB</name>
<dbReference type="GO" id="GO:0005840">
    <property type="term" value="C:ribosome"/>
    <property type="evidence" value="ECO:0007669"/>
    <property type="project" value="UniProtKB-KW"/>
</dbReference>
<keyword evidence="4" id="KW-0689">Ribosomal protein</keyword>
<dbReference type="PROSITE" id="PS51186">
    <property type="entry name" value="GNAT"/>
    <property type="match status" value="1"/>
</dbReference>
<dbReference type="InterPro" id="IPR050680">
    <property type="entry name" value="YpeA/RimI_acetyltransf"/>
</dbReference>
<evidence type="ECO:0000256" key="1">
    <source>
        <dbReference type="ARBA" id="ARBA00022679"/>
    </source>
</evidence>
<keyword evidence="5" id="KW-1185">Reference proteome</keyword>
<evidence type="ECO:0000256" key="2">
    <source>
        <dbReference type="ARBA" id="ARBA00023315"/>
    </source>
</evidence>
<keyword evidence="2" id="KW-0012">Acyltransferase</keyword>
<dbReference type="Proteomes" id="UP000199379">
    <property type="component" value="Unassembled WGS sequence"/>
</dbReference>